<sequence>MLPTTTPEDSTPTDQAMQRVANTRLPLEGYLGPHSIVSERPSLNMLGRLVSGSFEVQPGLVLSESGLLAVHSRPSLTVFEI</sequence>
<evidence type="ECO:0000313" key="1">
    <source>
        <dbReference type="EMBL" id="KIK34691.1"/>
    </source>
</evidence>
<evidence type="ECO:0000313" key="2">
    <source>
        <dbReference type="Proteomes" id="UP000054485"/>
    </source>
</evidence>
<organism evidence="1 2">
    <name type="scientific">Suillus luteus UH-Slu-Lm8-n1</name>
    <dbReference type="NCBI Taxonomy" id="930992"/>
    <lineage>
        <taxon>Eukaryota</taxon>
        <taxon>Fungi</taxon>
        <taxon>Dikarya</taxon>
        <taxon>Basidiomycota</taxon>
        <taxon>Agaricomycotina</taxon>
        <taxon>Agaricomycetes</taxon>
        <taxon>Agaricomycetidae</taxon>
        <taxon>Boletales</taxon>
        <taxon>Suillineae</taxon>
        <taxon>Suillaceae</taxon>
        <taxon>Suillus</taxon>
    </lineage>
</organism>
<accession>A0A0C9ZYX6</accession>
<dbReference type="EMBL" id="KN835716">
    <property type="protein sequence ID" value="KIK34691.1"/>
    <property type="molecule type" value="Genomic_DNA"/>
</dbReference>
<reference evidence="1 2" key="1">
    <citation type="submission" date="2014-04" db="EMBL/GenBank/DDBJ databases">
        <authorList>
            <consortium name="DOE Joint Genome Institute"/>
            <person name="Kuo A."/>
            <person name="Ruytinx J."/>
            <person name="Rineau F."/>
            <person name="Colpaert J."/>
            <person name="Kohler A."/>
            <person name="Nagy L.G."/>
            <person name="Floudas D."/>
            <person name="Copeland A."/>
            <person name="Barry K.W."/>
            <person name="Cichocki N."/>
            <person name="Veneault-Fourrey C."/>
            <person name="LaButti K."/>
            <person name="Lindquist E.A."/>
            <person name="Lipzen A."/>
            <person name="Lundell T."/>
            <person name="Morin E."/>
            <person name="Murat C."/>
            <person name="Sun H."/>
            <person name="Tunlid A."/>
            <person name="Henrissat B."/>
            <person name="Grigoriev I.V."/>
            <person name="Hibbett D.S."/>
            <person name="Martin F."/>
            <person name="Nordberg H.P."/>
            <person name="Cantor M.N."/>
            <person name="Hua S.X."/>
        </authorList>
    </citation>
    <scope>NUCLEOTIDE SEQUENCE [LARGE SCALE GENOMIC DNA]</scope>
    <source>
        <strain evidence="1 2">UH-Slu-Lm8-n1</strain>
    </source>
</reference>
<dbReference type="AlphaFoldDB" id="A0A0C9ZYX6"/>
<keyword evidence="2" id="KW-1185">Reference proteome</keyword>
<reference evidence="2" key="2">
    <citation type="submission" date="2015-01" db="EMBL/GenBank/DDBJ databases">
        <title>Evolutionary Origins and Diversification of the Mycorrhizal Mutualists.</title>
        <authorList>
            <consortium name="DOE Joint Genome Institute"/>
            <consortium name="Mycorrhizal Genomics Consortium"/>
            <person name="Kohler A."/>
            <person name="Kuo A."/>
            <person name="Nagy L.G."/>
            <person name="Floudas D."/>
            <person name="Copeland A."/>
            <person name="Barry K.W."/>
            <person name="Cichocki N."/>
            <person name="Veneault-Fourrey C."/>
            <person name="LaButti K."/>
            <person name="Lindquist E.A."/>
            <person name="Lipzen A."/>
            <person name="Lundell T."/>
            <person name="Morin E."/>
            <person name="Murat C."/>
            <person name="Riley R."/>
            <person name="Ohm R."/>
            <person name="Sun H."/>
            <person name="Tunlid A."/>
            <person name="Henrissat B."/>
            <person name="Grigoriev I.V."/>
            <person name="Hibbett D.S."/>
            <person name="Martin F."/>
        </authorList>
    </citation>
    <scope>NUCLEOTIDE SEQUENCE [LARGE SCALE GENOMIC DNA]</scope>
    <source>
        <strain evidence="2">UH-Slu-Lm8-n1</strain>
    </source>
</reference>
<gene>
    <name evidence="1" type="ORF">CY34DRAFT_812760</name>
</gene>
<dbReference type="InParanoid" id="A0A0C9ZYX6"/>
<dbReference type="Proteomes" id="UP000054485">
    <property type="component" value="Unassembled WGS sequence"/>
</dbReference>
<name>A0A0C9ZYX6_9AGAM</name>
<dbReference type="HOGENOM" id="CLU_2575455_0_0_1"/>
<protein>
    <submittedName>
        <fullName evidence="1">Unplaced genomic scaffold CY34scaffold_585, whole genome shotgun sequence</fullName>
    </submittedName>
</protein>
<proteinExistence type="predicted"/>